<name>A0A9Q0HEN1_9MAGN</name>
<dbReference type="InterPro" id="IPR011989">
    <property type="entry name" value="ARM-like"/>
</dbReference>
<dbReference type="Proteomes" id="UP001141806">
    <property type="component" value="Unassembled WGS sequence"/>
</dbReference>
<dbReference type="InterPro" id="IPR016024">
    <property type="entry name" value="ARM-type_fold"/>
</dbReference>
<organism evidence="1 2">
    <name type="scientific">Protea cynaroides</name>
    <dbReference type="NCBI Taxonomy" id="273540"/>
    <lineage>
        <taxon>Eukaryota</taxon>
        <taxon>Viridiplantae</taxon>
        <taxon>Streptophyta</taxon>
        <taxon>Embryophyta</taxon>
        <taxon>Tracheophyta</taxon>
        <taxon>Spermatophyta</taxon>
        <taxon>Magnoliopsida</taxon>
        <taxon>Proteales</taxon>
        <taxon>Proteaceae</taxon>
        <taxon>Protea</taxon>
    </lineage>
</organism>
<sequence length="187" mass="21906">MEGEGNSNFGACRDDMKFYVRDLLTRLKIGDCKMKSQALIALNEVLSEDENYVRIIIETSEIISLLMNFLEFLEIEIQEESVKAISVVVGFDSCRVAPNPSQSTPLLRRRRHHLYWNKQHHQLISTFLDQLLYFLRNGEASVLELALKLTLRLSEKTEKKKSTFVKRNNRKIGVPWRRNRHTRGEER</sequence>
<dbReference type="PANTHER" id="PTHR46043">
    <property type="entry name" value="ARM REPEAT SUPERFAMILY PROTEIN"/>
    <property type="match status" value="1"/>
</dbReference>
<dbReference type="Gene3D" id="1.25.10.10">
    <property type="entry name" value="Leucine-rich Repeat Variant"/>
    <property type="match status" value="1"/>
</dbReference>
<dbReference type="EMBL" id="JAMYWD010000008">
    <property type="protein sequence ID" value="KAJ4963353.1"/>
    <property type="molecule type" value="Genomic_DNA"/>
</dbReference>
<accession>A0A9Q0HEN1</accession>
<dbReference type="AlphaFoldDB" id="A0A9Q0HEN1"/>
<dbReference type="PANTHER" id="PTHR46043:SF5">
    <property type="entry name" value="ARM REPEAT SUPERFAMILY PROTEIN"/>
    <property type="match status" value="1"/>
</dbReference>
<protein>
    <submittedName>
        <fullName evidence="1">Uncharacterized protein</fullName>
    </submittedName>
</protein>
<dbReference type="OrthoDB" id="7537227at2759"/>
<dbReference type="SUPFAM" id="SSF48371">
    <property type="entry name" value="ARM repeat"/>
    <property type="match status" value="1"/>
</dbReference>
<comment type="caution">
    <text evidence="1">The sequence shown here is derived from an EMBL/GenBank/DDBJ whole genome shotgun (WGS) entry which is preliminary data.</text>
</comment>
<evidence type="ECO:0000313" key="1">
    <source>
        <dbReference type="EMBL" id="KAJ4963353.1"/>
    </source>
</evidence>
<proteinExistence type="predicted"/>
<keyword evidence="2" id="KW-1185">Reference proteome</keyword>
<gene>
    <name evidence="1" type="ORF">NE237_023292</name>
</gene>
<evidence type="ECO:0000313" key="2">
    <source>
        <dbReference type="Proteomes" id="UP001141806"/>
    </source>
</evidence>
<reference evidence="1" key="1">
    <citation type="journal article" date="2023" name="Plant J.">
        <title>The genome of the king protea, Protea cynaroides.</title>
        <authorList>
            <person name="Chang J."/>
            <person name="Duong T.A."/>
            <person name="Schoeman C."/>
            <person name="Ma X."/>
            <person name="Roodt D."/>
            <person name="Barker N."/>
            <person name="Li Z."/>
            <person name="Van de Peer Y."/>
            <person name="Mizrachi E."/>
        </authorList>
    </citation>
    <scope>NUCLEOTIDE SEQUENCE</scope>
    <source>
        <tissue evidence="1">Young leaves</tissue>
    </source>
</reference>